<dbReference type="Pfam" id="PF21237">
    <property type="entry name" value="Pus10_N_euk"/>
    <property type="match status" value="1"/>
</dbReference>
<feature type="region of interest" description="Disordered" evidence="16">
    <location>
        <begin position="1160"/>
        <end position="1204"/>
    </location>
</feature>
<dbReference type="EMBL" id="CAJVCH010570959">
    <property type="protein sequence ID" value="CAG7836274.1"/>
    <property type="molecule type" value="Genomic_DNA"/>
</dbReference>
<dbReference type="FunFam" id="3.30.70.3190:FF:000001">
    <property type="entry name" value="tRNA pseudouridine synthase Pus10"/>
    <property type="match status" value="1"/>
</dbReference>
<keyword evidence="11" id="KW-0413">Isomerase</keyword>
<evidence type="ECO:0000259" key="17">
    <source>
        <dbReference type="Pfam" id="PF21237"/>
    </source>
</evidence>
<dbReference type="GO" id="GO:0030968">
    <property type="term" value="P:endoplasmic reticulum unfolded protein response"/>
    <property type="evidence" value="ECO:0007669"/>
    <property type="project" value="TreeGrafter"/>
</dbReference>
<dbReference type="InterPro" id="IPR013126">
    <property type="entry name" value="Hsp_70_fam"/>
</dbReference>
<evidence type="ECO:0000256" key="11">
    <source>
        <dbReference type="ARBA" id="ARBA00023235"/>
    </source>
</evidence>
<keyword evidence="8" id="KW-0256">Endoplasmic reticulum</keyword>
<evidence type="ECO:0000256" key="2">
    <source>
        <dbReference type="ARBA" id="ARBA00007381"/>
    </source>
</evidence>
<comment type="subcellular location">
    <subcellularLocation>
        <location evidence="1">Endoplasmic reticulum lumen</location>
    </subcellularLocation>
</comment>
<evidence type="ECO:0000256" key="14">
    <source>
        <dbReference type="ARBA" id="ARBA00079393"/>
    </source>
</evidence>
<dbReference type="GO" id="GO:0034663">
    <property type="term" value="C:endoplasmic reticulum chaperone complex"/>
    <property type="evidence" value="ECO:0007669"/>
    <property type="project" value="TreeGrafter"/>
</dbReference>
<dbReference type="GO" id="GO:0160148">
    <property type="term" value="F:tRNA pseudouridine(55) synthase activity"/>
    <property type="evidence" value="ECO:0007669"/>
    <property type="project" value="UniProtKB-EC"/>
</dbReference>
<evidence type="ECO:0000313" key="19">
    <source>
        <dbReference type="EMBL" id="CAG7836274.1"/>
    </source>
</evidence>
<dbReference type="PANTHER" id="PTHR45639">
    <property type="entry name" value="HSC70CB, ISOFORM G-RELATED"/>
    <property type="match status" value="1"/>
</dbReference>
<dbReference type="CDD" id="cd10230">
    <property type="entry name" value="ASKHA_NBD_HSP70_HYOU1"/>
    <property type="match status" value="1"/>
</dbReference>
<evidence type="ECO:0000256" key="8">
    <source>
        <dbReference type="ARBA" id="ARBA00022824"/>
    </source>
</evidence>
<dbReference type="OrthoDB" id="10262720at2759"/>
<dbReference type="Pfam" id="PF00012">
    <property type="entry name" value="HSP70"/>
    <property type="match status" value="1"/>
</dbReference>
<evidence type="ECO:0000256" key="9">
    <source>
        <dbReference type="ARBA" id="ARBA00022840"/>
    </source>
</evidence>
<feature type="domain" description="Pus10-like C-terminal" evidence="18">
    <location>
        <begin position="259"/>
        <end position="497"/>
    </location>
</feature>
<evidence type="ECO:0000256" key="1">
    <source>
        <dbReference type="ARBA" id="ARBA00004319"/>
    </source>
</evidence>
<evidence type="ECO:0000256" key="3">
    <source>
        <dbReference type="ARBA" id="ARBA00009652"/>
    </source>
</evidence>
<dbReference type="FunFam" id="3.30.30.30:FF:000004">
    <property type="entry name" value="hypoxia up-regulated protein 1"/>
    <property type="match status" value="1"/>
</dbReference>
<keyword evidence="9" id="KW-0067">ATP-binding</keyword>
<feature type="compositionally biased region" description="Polar residues" evidence="16">
    <location>
        <begin position="1482"/>
        <end position="1492"/>
    </location>
</feature>
<organism evidence="19 20">
    <name type="scientific">Allacma fusca</name>
    <dbReference type="NCBI Taxonomy" id="39272"/>
    <lineage>
        <taxon>Eukaryota</taxon>
        <taxon>Metazoa</taxon>
        <taxon>Ecdysozoa</taxon>
        <taxon>Arthropoda</taxon>
        <taxon>Hexapoda</taxon>
        <taxon>Collembola</taxon>
        <taxon>Symphypleona</taxon>
        <taxon>Sminthuridae</taxon>
        <taxon>Allacma</taxon>
    </lineage>
</organism>
<protein>
    <recommendedName>
        <fullName evidence="12">Hypoxia up-regulated protein 1</fullName>
        <ecNumber evidence="4">5.4.99.25</ecNumber>
    </recommendedName>
    <alternativeName>
        <fullName evidence="15">tRNA pseudouridine 55 synthase</fullName>
    </alternativeName>
    <alternativeName>
        <fullName evidence="13">tRNA pseudouridylate synthase</fullName>
    </alternativeName>
    <alternativeName>
        <fullName evidence="14">tRNA-uridine isomerase</fullName>
    </alternativeName>
</protein>
<evidence type="ECO:0000256" key="4">
    <source>
        <dbReference type="ARBA" id="ARBA00012787"/>
    </source>
</evidence>
<evidence type="ECO:0000256" key="13">
    <source>
        <dbReference type="ARBA" id="ARBA00075270"/>
    </source>
</evidence>
<feature type="region of interest" description="Disordered" evidence="16">
    <location>
        <begin position="1450"/>
        <end position="1515"/>
    </location>
</feature>
<dbReference type="EC" id="5.4.99.25" evidence="4"/>
<reference evidence="19" key="1">
    <citation type="submission" date="2021-06" db="EMBL/GenBank/DDBJ databases">
        <authorList>
            <person name="Hodson N. C."/>
            <person name="Mongue J. A."/>
            <person name="Jaron S. K."/>
        </authorList>
    </citation>
    <scope>NUCLEOTIDE SEQUENCE</scope>
</reference>
<comment type="similarity">
    <text evidence="3">Belongs to the pseudouridine synthase Pus10 family.</text>
</comment>
<evidence type="ECO:0000256" key="10">
    <source>
        <dbReference type="ARBA" id="ARBA00023186"/>
    </source>
</evidence>
<feature type="compositionally biased region" description="Basic and acidic residues" evidence="16">
    <location>
        <begin position="1454"/>
        <end position="1465"/>
    </location>
</feature>
<evidence type="ECO:0000256" key="5">
    <source>
        <dbReference type="ARBA" id="ARBA00022694"/>
    </source>
</evidence>
<keyword evidence="5" id="KW-0819">tRNA processing</keyword>
<name>A0A8J2LPE5_9HEXA</name>
<dbReference type="InterPro" id="IPR048741">
    <property type="entry name" value="Pus10-like_C"/>
</dbReference>
<evidence type="ECO:0000256" key="12">
    <source>
        <dbReference type="ARBA" id="ARBA00040503"/>
    </source>
</evidence>
<dbReference type="PANTHER" id="PTHR45639:SF3">
    <property type="entry name" value="HYPOXIA UP-REGULATED PROTEIN 1"/>
    <property type="match status" value="1"/>
</dbReference>
<evidence type="ECO:0000256" key="16">
    <source>
        <dbReference type="SAM" id="MobiDB-lite"/>
    </source>
</evidence>
<keyword evidence="7" id="KW-0547">Nucleotide-binding</keyword>
<feature type="compositionally biased region" description="Basic and acidic residues" evidence="16">
    <location>
        <begin position="1494"/>
        <end position="1507"/>
    </location>
</feature>
<evidence type="ECO:0000256" key="15">
    <source>
        <dbReference type="ARBA" id="ARBA00083669"/>
    </source>
</evidence>
<dbReference type="GO" id="GO:0031119">
    <property type="term" value="P:tRNA pseudouridine synthesis"/>
    <property type="evidence" value="ECO:0007669"/>
    <property type="project" value="UniProtKB-ARBA"/>
</dbReference>
<dbReference type="FunFam" id="3.30.70.2510:FF:000001">
    <property type="entry name" value="tRNA pseudouridine synthase Pus10"/>
    <property type="match status" value="1"/>
</dbReference>
<dbReference type="GO" id="GO:0005524">
    <property type="term" value="F:ATP binding"/>
    <property type="evidence" value="ECO:0007669"/>
    <property type="project" value="UniProtKB-KW"/>
</dbReference>
<dbReference type="FunFam" id="1.20.1270.10:FF:000002">
    <property type="entry name" value="Heat shock 70 kDa protein 4"/>
    <property type="match status" value="1"/>
</dbReference>
<sequence>MDLTSTWCSGGEKAEVIEALGTIGCCDLCILRYLGVKEPYIYRDKTAVAKILGKGDVTSGDEGGDEKKVKVNPCTACLGLLQTGTRHVSLDRVVAEIRESKIESMSFCPVLSVPISILIRAYSIWFYLIKKFPSVYVPIKEYKPESISLKSVWKWISTKYLQSEVNPLSDWSNDGKLTIQIFPSYVDEERECQPLHDHFTQGGKVRLKKGRVAVSRGSVEVYLGPLDSEEFSAKFQCPPDIPTHSITIDRIVCSHAPIFVAGRYCKFSRVLSQTPWVIDGVKKTPDSVEELISAQLLPVLGADEARFSSSGREDVDVRTLGKGRPFVFEVINPRRTIFTRERMMELQKAINESTTLISVRDIQIVDKKDLTILKEGEESKTKNYCALCIAPGHPVTEEDCEKINNIQLPLVLMQKTPVRVMHRRSLAVRERSIFEIKAIPVTSPKHNQSLFKLYVKTQAGTYVKEFVHGDLGRTTPNVSDLLGFSADIIALDVESVDVDWPPEIYDDQSSTPVLSPLRTQPPLHYFFITMINVGELFADELSFVYLIHNCVICKCQILYHNFFIGISSRFQDERKDEGAGTFRLVSRFVLLWSSGGCCCSNEYRLGERVDENRYCFGEFQKLLFPGVPMEIVLNKESKRKTPVAISFRDGERLIGEDALNVAVRFPQNAYMYFLDLLGKRIDNPIVKQFQKRFPYYKIVADEERGTVLFQHDSETFYSPEELLGMLISKSRDYAQDFARQPVREAVLTVPPYFNQAERRAVLIAAELAGVKVLQLMNTNTAAALNYGIFRRKDFNESAQNILLYDMGATSTVATIVSYQVVKAKDRGIVETNPQLSILGVGYDRTLGGLEIQLRLRNYLAKAFNDMKKTPTDITSNHRAMAKLFKEAGRVKQVLSANTDHYAQVENLLEEKDYRVQVSREQLEKLNEDLFDRVCKPVEDALNAAGLTIDVIDQVILVGAGTRVPKVQETLINNYKRELGKSLNTDEAAAMGAVYKAADLSTGFKVKKFLTKDAVIFPIWVDFEREIENEGSNTKTIKIIRRTLFAPMNPYPQKKILTFNKHVSDFTFYVSYGDLPVSANEALAVGSSNITKVELSGVAAAIEKNKAEGVDCKGVKAHFAMDDSGVFALSHVEIVFEKNTTEPDAGSEDTLSKLGSAFSSLFSGSSESEPGTPKPDEDQANADEQKADAEPSETGNTNTTDGQKQNETVNQAEGDAAKQNATETPKKPKVVTIKETLDLKSFTLDVTPLDGSKLVASTAKLNALNEADKKRALMERSRNTLEAFVLDMSDKIYSSAYENYVSEDEREKIGKACSEISDWLYEDGSNAEKDVYDEKFKSLKLMTKDVEDRVREHKDRPDALDALDKMINISQGFLESSKNVPEDQQYFTEVEVTTLDKLLTETLEWRDKKLKEQEKTPLTQAPALTVRMIAEKLDALDREVKYMVNKARVNKLKKQREEETKAKEASESGSSGEESPKDKDNTVPDSTGESGADTQPKEAKDEVKDQSKGNDGQTDAEKFILNRRNVGVQYWILFWYRNIDNYFTPFLE</sequence>
<evidence type="ECO:0000259" key="18">
    <source>
        <dbReference type="Pfam" id="PF21238"/>
    </source>
</evidence>
<keyword evidence="10" id="KW-0143">Chaperone</keyword>
<evidence type="ECO:0000313" key="20">
    <source>
        <dbReference type="Proteomes" id="UP000708208"/>
    </source>
</evidence>
<dbReference type="GO" id="GO:0005788">
    <property type="term" value="C:endoplasmic reticulum lumen"/>
    <property type="evidence" value="ECO:0007669"/>
    <property type="project" value="UniProtKB-SubCell"/>
</dbReference>
<comment type="caution">
    <text evidence="19">The sequence shown here is derived from an EMBL/GenBank/DDBJ whole genome shotgun (WGS) entry which is preliminary data.</text>
</comment>
<keyword evidence="20" id="KW-1185">Reference proteome</keyword>
<feature type="compositionally biased region" description="Polar residues" evidence="16">
    <location>
        <begin position="1192"/>
        <end position="1204"/>
    </location>
</feature>
<dbReference type="InterPro" id="IPR048742">
    <property type="entry name" value="Pus10_N_euk"/>
</dbReference>
<dbReference type="GO" id="GO:0140662">
    <property type="term" value="F:ATP-dependent protein folding chaperone"/>
    <property type="evidence" value="ECO:0007669"/>
    <property type="project" value="InterPro"/>
</dbReference>
<evidence type="ECO:0000256" key="7">
    <source>
        <dbReference type="ARBA" id="ARBA00022741"/>
    </source>
</evidence>
<dbReference type="Pfam" id="PF21238">
    <property type="entry name" value="Pus10_C"/>
    <property type="match status" value="1"/>
</dbReference>
<proteinExistence type="inferred from homology"/>
<evidence type="ECO:0000256" key="6">
    <source>
        <dbReference type="ARBA" id="ARBA00022729"/>
    </source>
</evidence>
<comment type="similarity">
    <text evidence="2">Belongs to the heat shock protein 70 family.</text>
</comment>
<feature type="domain" description="Pus10 N-terminal eukaryotes" evidence="17">
    <location>
        <begin position="74"/>
        <end position="253"/>
    </location>
</feature>
<dbReference type="Proteomes" id="UP000708208">
    <property type="component" value="Unassembled WGS sequence"/>
</dbReference>
<accession>A0A8J2LPE5</accession>
<keyword evidence="6" id="KW-0732">Signal</keyword>
<gene>
    <name evidence="19" type="ORF">AFUS01_LOCUS45531</name>
</gene>